<sequence length="295" mass="33965">MGKERPPMGVTKKKVSEDKISKHESRHKKLKRQNIQREDSDDESSKESIEQEGGASLLQHDDEKTASNEHLTKEEKKRRKKEKRLREEALKQLMEKELGPSPTASGLHIDAVAERKGKKERDKRSAQQSQQSQQAEEAEESGVNLMKAHEPADGEDVFMFDVNPTPANREKLRAQSEDEDMEDGGALLPEMQPGYTAPPSGKNRVVRRRLNLFDRERARIQKRLGVKEGSNENAQKVQQLLDKFIETYDSKAEQREFRKSERKRKESVRLRCRRGKVLERPSTKAHHDQTPGSRN</sequence>
<dbReference type="AlphaFoldDB" id="A0A0G2HD52"/>
<feature type="region of interest" description="Disordered" evidence="1">
    <location>
        <begin position="1"/>
        <end position="202"/>
    </location>
</feature>
<organism evidence="2 3">
    <name type="scientific">Diaporthe ampelina</name>
    <dbReference type="NCBI Taxonomy" id="1214573"/>
    <lineage>
        <taxon>Eukaryota</taxon>
        <taxon>Fungi</taxon>
        <taxon>Dikarya</taxon>
        <taxon>Ascomycota</taxon>
        <taxon>Pezizomycotina</taxon>
        <taxon>Sordariomycetes</taxon>
        <taxon>Sordariomycetidae</taxon>
        <taxon>Diaporthales</taxon>
        <taxon>Diaporthaceae</taxon>
        <taxon>Diaporthe</taxon>
    </lineage>
</organism>
<feature type="compositionally biased region" description="Basic residues" evidence="1">
    <location>
        <begin position="24"/>
        <end position="34"/>
    </location>
</feature>
<feature type="compositionally biased region" description="Basic and acidic residues" evidence="1">
    <location>
        <begin position="14"/>
        <end position="23"/>
    </location>
</feature>
<gene>
    <name evidence="2" type="ORF">UCDDA912_g06952</name>
</gene>
<evidence type="ECO:0000313" key="3">
    <source>
        <dbReference type="Proteomes" id="UP000034680"/>
    </source>
</evidence>
<dbReference type="EMBL" id="LCUC01000259">
    <property type="protein sequence ID" value="KKY33093.1"/>
    <property type="molecule type" value="Genomic_DNA"/>
</dbReference>
<evidence type="ECO:0000313" key="2">
    <source>
        <dbReference type="EMBL" id="KKY33093.1"/>
    </source>
</evidence>
<dbReference type="STRING" id="1214573.A0A0G2HD52"/>
<feature type="compositionally biased region" description="Basic and acidic residues" evidence="1">
    <location>
        <begin position="84"/>
        <end position="98"/>
    </location>
</feature>
<feature type="compositionally biased region" description="Low complexity" evidence="1">
    <location>
        <begin position="126"/>
        <end position="135"/>
    </location>
</feature>
<dbReference type="Proteomes" id="UP000034680">
    <property type="component" value="Unassembled WGS sequence"/>
</dbReference>
<feature type="region of interest" description="Disordered" evidence="1">
    <location>
        <begin position="252"/>
        <end position="295"/>
    </location>
</feature>
<proteinExistence type="predicted"/>
<reference evidence="2 3" key="1">
    <citation type="submission" date="2015-05" db="EMBL/GenBank/DDBJ databases">
        <title>Distinctive expansion of gene families associated with plant cell wall degradation and secondary metabolism in the genomes of grapevine trunk pathogens.</title>
        <authorList>
            <person name="Lawrence D.P."/>
            <person name="Travadon R."/>
            <person name="Rolshausen P.E."/>
            <person name="Baumgartner K."/>
        </authorList>
    </citation>
    <scope>NUCLEOTIDE SEQUENCE [LARGE SCALE GENOMIC DNA]</scope>
    <source>
        <strain evidence="2">DA912</strain>
    </source>
</reference>
<keyword evidence="3" id="KW-1185">Reference proteome</keyword>
<evidence type="ECO:0000256" key="1">
    <source>
        <dbReference type="SAM" id="MobiDB-lite"/>
    </source>
</evidence>
<feature type="compositionally biased region" description="Basic and acidic residues" evidence="1">
    <location>
        <begin position="35"/>
        <end position="49"/>
    </location>
</feature>
<reference evidence="2 3" key="2">
    <citation type="submission" date="2015-05" db="EMBL/GenBank/DDBJ databases">
        <authorList>
            <person name="Morales-Cruz A."/>
            <person name="Amrine K.C."/>
            <person name="Cantu D."/>
        </authorList>
    </citation>
    <scope>NUCLEOTIDE SEQUENCE [LARGE SCALE GENOMIC DNA]</scope>
    <source>
        <strain evidence="2">DA912</strain>
    </source>
</reference>
<feature type="compositionally biased region" description="Basic and acidic residues" evidence="1">
    <location>
        <begin position="252"/>
        <end position="269"/>
    </location>
</feature>
<name>A0A0G2HD52_9PEZI</name>
<feature type="compositionally biased region" description="Basic and acidic residues" evidence="1">
    <location>
        <begin position="276"/>
        <end position="289"/>
    </location>
</feature>
<feature type="compositionally biased region" description="Basic and acidic residues" evidence="1">
    <location>
        <begin position="111"/>
        <end position="125"/>
    </location>
</feature>
<feature type="compositionally biased region" description="Basic and acidic residues" evidence="1">
    <location>
        <begin position="59"/>
        <end position="75"/>
    </location>
</feature>
<protein>
    <submittedName>
        <fullName evidence="2">Uncharacterized protein</fullName>
    </submittedName>
</protein>
<comment type="caution">
    <text evidence="2">The sequence shown here is derived from an EMBL/GenBank/DDBJ whole genome shotgun (WGS) entry which is preliminary data.</text>
</comment>
<accession>A0A0G2HD52</accession>
<dbReference type="OrthoDB" id="4579481at2759"/>